<dbReference type="EMBL" id="JBHUON010000001">
    <property type="protein sequence ID" value="MFD2863129.1"/>
    <property type="molecule type" value="Genomic_DNA"/>
</dbReference>
<dbReference type="RefSeq" id="WP_377122156.1">
    <property type="nucleotide sequence ID" value="NZ_JBHUHN010000001.1"/>
</dbReference>
<dbReference type="PROSITE" id="PS51257">
    <property type="entry name" value="PROKAR_LIPOPROTEIN"/>
    <property type="match status" value="1"/>
</dbReference>
<keyword evidence="2" id="KW-1185">Reference proteome</keyword>
<evidence type="ECO:0000313" key="1">
    <source>
        <dbReference type="EMBL" id="MFD2863129.1"/>
    </source>
</evidence>
<protein>
    <submittedName>
        <fullName evidence="1">LPS export ABC transporter periplasmic protein LptC</fullName>
    </submittedName>
</protein>
<dbReference type="InterPro" id="IPR010664">
    <property type="entry name" value="LipoPS_assembly_LptC-rel"/>
</dbReference>
<dbReference type="Proteomes" id="UP001597601">
    <property type="component" value="Unassembled WGS sequence"/>
</dbReference>
<gene>
    <name evidence="1" type="primary">lptC</name>
    <name evidence="1" type="ORF">ACFSYC_00395</name>
</gene>
<name>A0ABW5XKQ2_9SPHI</name>
<reference evidence="2" key="1">
    <citation type="journal article" date="2019" name="Int. J. Syst. Evol. Microbiol.">
        <title>The Global Catalogue of Microorganisms (GCM) 10K type strain sequencing project: providing services to taxonomists for standard genome sequencing and annotation.</title>
        <authorList>
            <consortium name="The Broad Institute Genomics Platform"/>
            <consortium name="The Broad Institute Genome Sequencing Center for Infectious Disease"/>
            <person name="Wu L."/>
            <person name="Ma J."/>
        </authorList>
    </citation>
    <scope>NUCLEOTIDE SEQUENCE [LARGE SCALE GENOMIC DNA]</scope>
    <source>
        <strain evidence="2">KCTC 52232</strain>
    </source>
</reference>
<accession>A0ABW5XKQ2</accession>
<sequence length="194" mass="22128">MRYQAKQASRFILPALLFGMLFFTACENDLNKIKQVSALQLIQPIDTSRGIEIIYSDSAIVKARVISPLMIEYTTAKPYYKMPDGIKVIHYDIYAREDGNIVADSGVLRKNEKIFEFHKNVVATDAKGRTFKSDELIWDQVKKIIYSNKPVQMTNKEGDVLYSINFKSDEDFKDPKWEQATGFGNIGAFSDIAH</sequence>
<organism evidence="1 2">
    <name type="scientific">Mucilaginibacter antarcticus</name>
    <dbReference type="NCBI Taxonomy" id="1855725"/>
    <lineage>
        <taxon>Bacteria</taxon>
        <taxon>Pseudomonadati</taxon>
        <taxon>Bacteroidota</taxon>
        <taxon>Sphingobacteriia</taxon>
        <taxon>Sphingobacteriales</taxon>
        <taxon>Sphingobacteriaceae</taxon>
        <taxon>Mucilaginibacter</taxon>
    </lineage>
</organism>
<dbReference type="Gene3D" id="2.60.450.10">
    <property type="entry name" value="Lipopolysaccharide (LPS) transport protein A like domain"/>
    <property type="match status" value="1"/>
</dbReference>
<dbReference type="Pfam" id="PF06835">
    <property type="entry name" value="LptC"/>
    <property type="match status" value="1"/>
</dbReference>
<evidence type="ECO:0000313" key="2">
    <source>
        <dbReference type="Proteomes" id="UP001597601"/>
    </source>
</evidence>
<proteinExistence type="predicted"/>
<comment type="caution">
    <text evidence="1">The sequence shown here is derived from an EMBL/GenBank/DDBJ whole genome shotgun (WGS) entry which is preliminary data.</text>
</comment>